<evidence type="ECO:0000313" key="3">
    <source>
        <dbReference type="Proteomes" id="UP000800094"/>
    </source>
</evidence>
<dbReference type="OrthoDB" id="5600418at2759"/>
<evidence type="ECO:0000313" key="2">
    <source>
        <dbReference type="EMBL" id="KAF2247577.1"/>
    </source>
</evidence>
<sequence>MAPGAPPTDIRALPGLLSKMNTSTLPISSIPCEDMRCNTCWRDYGEKNDPADPHEVVCQPVRILPCKHLVGSECLARLVRDGRLACTLCRQPIRKTSPVPRWVNWLLEMENDLSPTCWIESAREELINTCGTQSEHIWRFDALNAGLLEGTLTIADGVELWLYYIYDPLFLHFEEIGKFLTMLLPFAILEWFLPHLPDTWAFPKYLAYLSGMDAGLCVPILNTIALFPILIVVSIHFQEFAQGPNRRQLKMVLWNVPLAFFVQNLTQVVPVWLAVAAMTVPLGVLMAVLGILICLGIMAERPALHRM</sequence>
<organism evidence="2 3">
    <name type="scientific">Trematosphaeria pertusa</name>
    <dbReference type="NCBI Taxonomy" id="390896"/>
    <lineage>
        <taxon>Eukaryota</taxon>
        <taxon>Fungi</taxon>
        <taxon>Dikarya</taxon>
        <taxon>Ascomycota</taxon>
        <taxon>Pezizomycotina</taxon>
        <taxon>Dothideomycetes</taxon>
        <taxon>Pleosporomycetidae</taxon>
        <taxon>Pleosporales</taxon>
        <taxon>Massarineae</taxon>
        <taxon>Trematosphaeriaceae</taxon>
        <taxon>Trematosphaeria</taxon>
    </lineage>
</organism>
<gene>
    <name evidence="2" type="ORF">BU26DRAFT_506791</name>
</gene>
<keyword evidence="1" id="KW-0472">Membrane</keyword>
<dbReference type="Gene3D" id="3.30.40.10">
    <property type="entry name" value="Zinc/RING finger domain, C3HC4 (zinc finger)"/>
    <property type="match status" value="1"/>
</dbReference>
<feature type="transmembrane region" description="Helical" evidence="1">
    <location>
        <begin position="279"/>
        <end position="299"/>
    </location>
</feature>
<dbReference type="EMBL" id="ML987197">
    <property type="protein sequence ID" value="KAF2247577.1"/>
    <property type="molecule type" value="Genomic_DNA"/>
</dbReference>
<feature type="transmembrane region" description="Helical" evidence="1">
    <location>
        <begin position="205"/>
        <end position="231"/>
    </location>
</feature>
<evidence type="ECO:0008006" key="4">
    <source>
        <dbReference type="Google" id="ProtNLM"/>
    </source>
</evidence>
<name>A0A6A6IBJ6_9PLEO</name>
<dbReference type="Proteomes" id="UP000800094">
    <property type="component" value="Unassembled WGS sequence"/>
</dbReference>
<reference evidence="2" key="1">
    <citation type="journal article" date="2020" name="Stud. Mycol.">
        <title>101 Dothideomycetes genomes: a test case for predicting lifestyles and emergence of pathogens.</title>
        <authorList>
            <person name="Haridas S."/>
            <person name="Albert R."/>
            <person name="Binder M."/>
            <person name="Bloem J."/>
            <person name="Labutti K."/>
            <person name="Salamov A."/>
            <person name="Andreopoulos B."/>
            <person name="Baker S."/>
            <person name="Barry K."/>
            <person name="Bills G."/>
            <person name="Bluhm B."/>
            <person name="Cannon C."/>
            <person name="Castanera R."/>
            <person name="Culley D."/>
            <person name="Daum C."/>
            <person name="Ezra D."/>
            <person name="Gonzalez J."/>
            <person name="Henrissat B."/>
            <person name="Kuo A."/>
            <person name="Liang C."/>
            <person name="Lipzen A."/>
            <person name="Lutzoni F."/>
            <person name="Magnuson J."/>
            <person name="Mondo S."/>
            <person name="Nolan M."/>
            <person name="Ohm R."/>
            <person name="Pangilinan J."/>
            <person name="Park H.-J."/>
            <person name="Ramirez L."/>
            <person name="Alfaro M."/>
            <person name="Sun H."/>
            <person name="Tritt A."/>
            <person name="Yoshinaga Y."/>
            <person name="Zwiers L.-H."/>
            <person name="Turgeon B."/>
            <person name="Goodwin S."/>
            <person name="Spatafora J."/>
            <person name="Crous P."/>
            <person name="Grigoriev I."/>
        </authorList>
    </citation>
    <scope>NUCLEOTIDE SEQUENCE</scope>
    <source>
        <strain evidence="2">CBS 122368</strain>
    </source>
</reference>
<proteinExistence type="predicted"/>
<accession>A0A6A6IBJ6</accession>
<dbReference type="GeneID" id="54580281"/>
<dbReference type="AlphaFoldDB" id="A0A6A6IBJ6"/>
<keyword evidence="1" id="KW-0812">Transmembrane</keyword>
<dbReference type="RefSeq" id="XP_033682581.1">
    <property type="nucleotide sequence ID" value="XM_033826951.1"/>
</dbReference>
<keyword evidence="1" id="KW-1133">Transmembrane helix</keyword>
<feature type="transmembrane region" description="Helical" evidence="1">
    <location>
        <begin position="252"/>
        <end position="273"/>
    </location>
</feature>
<protein>
    <recommendedName>
        <fullName evidence="4">RING-type domain-containing protein</fullName>
    </recommendedName>
</protein>
<dbReference type="SUPFAM" id="SSF57850">
    <property type="entry name" value="RING/U-box"/>
    <property type="match status" value="1"/>
</dbReference>
<dbReference type="InterPro" id="IPR013083">
    <property type="entry name" value="Znf_RING/FYVE/PHD"/>
</dbReference>
<keyword evidence="3" id="KW-1185">Reference proteome</keyword>
<evidence type="ECO:0000256" key="1">
    <source>
        <dbReference type="SAM" id="Phobius"/>
    </source>
</evidence>